<dbReference type="EMBL" id="CP043661">
    <property type="protein sequence ID" value="QNE22867.1"/>
    <property type="molecule type" value="Genomic_DNA"/>
</dbReference>
<name>A0A7G6X9F2_9ACTN</name>
<accession>A0A7G6X9F2</accession>
<gene>
    <name evidence="1" type="ORF">F1D05_10425</name>
</gene>
<dbReference type="AlphaFoldDB" id="A0A7G6X9F2"/>
<sequence>MSTRVGVPRSSDRHVEVWFGAHVIAAFTGSTEDAAPYEAGMELRFPGLPITNKPVPAVVDSGTADS</sequence>
<keyword evidence="2" id="KW-1185">Reference proteome</keyword>
<dbReference type="KEGG" id="kqi:F1D05_10425"/>
<dbReference type="Proteomes" id="UP000515563">
    <property type="component" value="Chromosome"/>
</dbReference>
<protein>
    <submittedName>
        <fullName evidence="1">Uncharacterized protein</fullName>
    </submittedName>
</protein>
<evidence type="ECO:0000313" key="1">
    <source>
        <dbReference type="EMBL" id="QNE22867.1"/>
    </source>
</evidence>
<reference evidence="2" key="1">
    <citation type="submission" date="2019-09" db="EMBL/GenBank/DDBJ databases">
        <title>Antimicrobial potential of Antarctic Bacteria.</title>
        <authorList>
            <person name="Benaud N."/>
            <person name="Edwards R.J."/>
            <person name="Ferrari B.C."/>
        </authorList>
    </citation>
    <scope>NUCLEOTIDE SEQUENCE [LARGE SCALE GENOMIC DNA]</scope>
    <source>
        <strain evidence="2">SPB151</strain>
    </source>
</reference>
<reference evidence="1 2" key="2">
    <citation type="journal article" date="2020" name="Microbiol. Resour. Announc.">
        <title>Antarctic desert soil bacteria exhibit high novel natural product potential, evaluated through long-read genome sequencing and comparative genomics.</title>
        <authorList>
            <person name="Benaud N."/>
            <person name="Edwards R.J."/>
            <person name="Amos T.G."/>
            <person name="D'Agostino P.M."/>
            <person name="Gutierrez-Chavez C."/>
            <person name="Montgomery K."/>
            <person name="Nicetic I."/>
            <person name="Ferrari B.C."/>
        </authorList>
    </citation>
    <scope>NUCLEOTIDE SEQUENCE [LARGE SCALE GENOMIC DNA]</scope>
    <source>
        <strain evidence="1 2">SPB151</strain>
    </source>
</reference>
<organism evidence="1 2">
    <name type="scientific">Kribbella qitaiheensis</name>
    <dbReference type="NCBI Taxonomy" id="1544730"/>
    <lineage>
        <taxon>Bacteria</taxon>
        <taxon>Bacillati</taxon>
        <taxon>Actinomycetota</taxon>
        <taxon>Actinomycetes</taxon>
        <taxon>Propionibacteriales</taxon>
        <taxon>Kribbellaceae</taxon>
        <taxon>Kribbella</taxon>
    </lineage>
</organism>
<evidence type="ECO:0000313" key="2">
    <source>
        <dbReference type="Proteomes" id="UP000515563"/>
    </source>
</evidence>
<proteinExistence type="predicted"/>